<feature type="region of interest" description="Disordered" evidence="1">
    <location>
        <begin position="50"/>
        <end position="78"/>
    </location>
</feature>
<dbReference type="AlphaFoldDB" id="A0AAV9GJG7"/>
<keyword evidence="3" id="KW-1185">Reference proteome</keyword>
<evidence type="ECO:0000313" key="3">
    <source>
        <dbReference type="Proteomes" id="UP001321760"/>
    </source>
</evidence>
<dbReference type="Proteomes" id="UP001321760">
    <property type="component" value="Unassembled WGS sequence"/>
</dbReference>
<gene>
    <name evidence="2" type="ORF">QBC34DRAFT_426389</name>
</gene>
<comment type="caution">
    <text evidence="2">The sequence shown here is derived from an EMBL/GenBank/DDBJ whole genome shotgun (WGS) entry which is preliminary data.</text>
</comment>
<organism evidence="2 3">
    <name type="scientific">Podospora aff. communis PSN243</name>
    <dbReference type="NCBI Taxonomy" id="3040156"/>
    <lineage>
        <taxon>Eukaryota</taxon>
        <taxon>Fungi</taxon>
        <taxon>Dikarya</taxon>
        <taxon>Ascomycota</taxon>
        <taxon>Pezizomycotina</taxon>
        <taxon>Sordariomycetes</taxon>
        <taxon>Sordariomycetidae</taxon>
        <taxon>Sordariales</taxon>
        <taxon>Podosporaceae</taxon>
        <taxon>Podospora</taxon>
    </lineage>
</organism>
<dbReference type="EMBL" id="MU865942">
    <property type="protein sequence ID" value="KAK4448643.1"/>
    <property type="molecule type" value="Genomic_DNA"/>
</dbReference>
<reference evidence="2" key="1">
    <citation type="journal article" date="2023" name="Mol. Phylogenet. Evol.">
        <title>Genome-scale phylogeny and comparative genomics of the fungal order Sordariales.</title>
        <authorList>
            <person name="Hensen N."/>
            <person name="Bonometti L."/>
            <person name="Westerberg I."/>
            <person name="Brannstrom I.O."/>
            <person name="Guillou S."/>
            <person name="Cros-Aarteil S."/>
            <person name="Calhoun S."/>
            <person name="Haridas S."/>
            <person name="Kuo A."/>
            <person name="Mondo S."/>
            <person name="Pangilinan J."/>
            <person name="Riley R."/>
            <person name="LaButti K."/>
            <person name="Andreopoulos B."/>
            <person name="Lipzen A."/>
            <person name="Chen C."/>
            <person name="Yan M."/>
            <person name="Daum C."/>
            <person name="Ng V."/>
            <person name="Clum A."/>
            <person name="Steindorff A."/>
            <person name="Ohm R.A."/>
            <person name="Martin F."/>
            <person name="Silar P."/>
            <person name="Natvig D.O."/>
            <person name="Lalanne C."/>
            <person name="Gautier V."/>
            <person name="Ament-Velasquez S.L."/>
            <person name="Kruys A."/>
            <person name="Hutchinson M.I."/>
            <person name="Powell A.J."/>
            <person name="Barry K."/>
            <person name="Miller A.N."/>
            <person name="Grigoriev I.V."/>
            <person name="Debuchy R."/>
            <person name="Gladieux P."/>
            <person name="Hiltunen Thoren M."/>
            <person name="Johannesson H."/>
        </authorList>
    </citation>
    <scope>NUCLEOTIDE SEQUENCE</scope>
    <source>
        <strain evidence="2">PSN243</strain>
    </source>
</reference>
<reference evidence="2" key="2">
    <citation type="submission" date="2023-05" db="EMBL/GenBank/DDBJ databases">
        <authorList>
            <consortium name="Lawrence Berkeley National Laboratory"/>
            <person name="Steindorff A."/>
            <person name="Hensen N."/>
            <person name="Bonometti L."/>
            <person name="Westerberg I."/>
            <person name="Brannstrom I.O."/>
            <person name="Guillou S."/>
            <person name="Cros-Aarteil S."/>
            <person name="Calhoun S."/>
            <person name="Haridas S."/>
            <person name="Kuo A."/>
            <person name="Mondo S."/>
            <person name="Pangilinan J."/>
            <person name="Riley R."/>
            <person name="Labutti K."/>
            <person name="Andreopoulos B."/>
            <person name="Lipzen A."/>
            <person name="Chen C."/>
            <person name="Yanf M."/>
            <person name="Daum C."/>
            <person name="Ng V."/>
            <person name="Clum A."/>
            <person name="Ohm R."/>
            <person name="Martin F."/>
            <person name="Silar P."/>
            <person name="Natvig D."/>
            <person name="Lalanne C."/>
            <person name="Gautier V."/>
            <person name="Ament-Velasquez S.L."/>
            <person name="Kruys A."/>
            <person name="Hutchinson M.I."/>
            <person name="Powell A.J."/>
            <person name="Barry K."/>
            <person name="Miller A.N."/>
            <person name="Grigoriev I.V."/>
            <person name="Debuchy R."/>
            <person name="Gladieux P."/>
            <person name="Thoren M.H."/>
            <person name="Johannesson H."/>
        </authorList>
    </citation>
    <scope>NUCLEOTIDE SEQUENCE</scope>
    <source>
        <strain evidence="2">PSN243</strain>
    </source>
</reference>
<evidence type="ECO:0000256" key="1">
    <source>
        <dbReference type="SAM" id="MobiDB-lite"/>
    </source>
</evidence>
<name>A0AAV9GJG7_9PEZI</name>
<sequence>MAAVLTRRTKPSLRYYEESSTADFLNISGGGDGWRRFRARTRHSTLPSLYPESRQCKEPNDSQATNHSTDNDTERAGDEALPGAIGFVDVVAGVDIDIETEVVDDVMTVVVGVTGAVGVRFEPPPLKPTRGSASNIKVPAQFFSWHMKSVKTLLGVIVVDHIMSSLQSFDGIRNSCRFGVDESNRSGGATPELFVATAGERTGNVLPKISNAACS</sequence>
<accession>A0AAV9GJG7</accession>
<evidence type="ECO:0000313" key="2">
    <source>
        <dbReference type="EMBL" id="KAK4448643.1"/>
    </source>
</evidence>
<protein>
    <submittedName>
        <fullName evidence="2">Uncharacterized protein</fullName>
    </submittedName>
</protein>
<proteinExistence type="predicted"/>
<feature type="compositionally biased region" description="Basic and acidic residues" evidence="1">
    <location>
        <begin position="69"/>
        <end position="78"/>
    </location>
</feature>